<dbReference type="CDD" id="cd00077">
    <property type="entry name" value="HDc"/>
    <property type="match status" value="1"/>
</dbReference>
<dbReference type="InterPro" id="IPR037522">
    <property type="entry name" value="HD_GYP_dom"/>
</dbReference>
<keyword evidence="4" id="KW-1185">Reference proteome</keyword>
<gene>
    <name evidence="3" type="ORF">DSCA_54960</name>
</gene>
<dbReference type="KEGG" id="dalk:DSCA_54960"/>
<dbReference type="PANTHER" id="PTHR45228">
    <property type="entry name" value="CYCLIC DI-GMP PHOSPHODIESTERASE TM_0186-RELATED"/>
    <property type="match status" value="1"/>
</dbReference>
<sequence length="255" mass="27682">MGRLASSRASVIVVGFNDEIRQLLDHPPLTTETAIRNKLKVLLIAGKLNFGLGALISAGIYDADGKKILLEKDASCTYPDAVDTFMKTRDHLMPGSYKKAYAFHRIDKKPHILLAYPLTNSRNEQVAVINGIFALSSAAIDEVKGRIVRTAVEAIGIVALITLTLYPIIMTLIGQLSKLAADLLKSNIEILQVLGSAIAKRDSDTDIHNYRVTICSVSLAEALGLDRSLIRGLIKGAFLHDVGKIGISDRILLKP</sequence>
<reference evidence="3 4" key="1">
    <citation type="submission" date="2019-11" db="EMBL/GenBank/DDBJ databases">
        <title>Comparative genomics of hydrocarbon-degrading Desulfosarcina strains.</title>
        <authorList>
            <person name="Watanabe M."/>
            <person name="Kojima H."/>
            <person name="Fukui M."/>
        </authorList>
    </citation>
    <scope>NUCLEOTIDE SEQUENCE [LARGE SCALE GENOMIC DNA]</scope>
    <source>
        <strain evidence="3 4">PL12</strain>
    </source>
</reference>
<dbReference type="PROSITE" id="PS51832">
    <property type="entry name" value="HD_GYP"/>
    <property type="match status" value="1"/>
</dbReference>
<evidence type="ECO:0000313" key="3">
    <source>
        <dbReference type="EMBL" id="BBO71566.1"/>
    </source>
</evidence>
<feature type="domain" description="HD-GYP" evidence="2">
    <location>
        <begin position="183"/>
        <end position="255"/>
    </location>
</feature>
<dbReference type="Gene3D" id="1.10.3210.10">
    <property type="entry name" value="Hypothetical protein af1432"/>
    <property type="match status" value="1"/>
</dbReference>
<dbReference type="AlphaFoldDB" id="A0A5K7YQN9"/>
<keyword evidence="1" id="KW-0812">Transmembrane</keyword>
<keyword evidence="1" id="KW-1133">Transmembrane helix</keyword>
<dbReference type="SUPFAM" id="SSF109604">
    <property type="entry name" value="HD-domain/PDEase-like"/>
    <property type="match status" value="1"/>
</dbReference>
<dbReference type="RefSeq" id="WP_167527972.1">
    <property type="nucleotide sequence ID" value="NZ_AP021874.1"/>
</dbReference>
<evidence type="ECO:0000256" key="1">
    <source>
        <dbReference type="SAM" id="Phobius"/>
    </source>
</evidence>
<protein>
    <recommendedName>
        <fullName evidence="2">HD-GYP domain-containing protein</fullName>
    </recommendedName>
</protein>
<dbReference type="InterPro" id="IPR003607">
    <property type="entry name" value="HD/PDEase_dom"/>
</dbReference>
<accession>A0A5K7YQN9</accession>
<organism evidence="3 4">
    <name type="scientific">Desulfosarcina alkanivorans</name>
    <dbReference type="NCBI Taxonomy" id="571177"/>
    <lineage>
        <taxon>Bacteria</taxon>
        <taxon>Pseudomonadati</taxon>
        <taxon>Thermodesulfobacteriota</taxon>
        <taxon>Desulfobacteria</taxon>
        <taxon>Desulfobacterales</taxon>
        <taxon>Desulfosarcinaceae</taxon>
        <taxon>Desulfosarcina</taxon>
    </lineage>
</organism>
<keyword evidence="1" id="KW-0472">Membrane</keyword>
<proteinExistence type="predicted"/>
<feature type="transmembrane region" description="Helical" evidence="1">
    <location>
        <begin position="154"/>
        <end position="176"/>
    </location>
</feature>
<dbReference type="EMBL" id="AP021874">
    <property type="protein sequence ID" value="BBO71566.1"/>
    <property type="molecule type" value="Genomic_DNA"/>
</dbReference>
<evidence type="ECO:0000259" key="2">
    <source>
        <dbReference type="PROSITE" id="PS51832"/>
    </source>
</evidence>
<name>A0A5K7YQN9_9BACT</name>
<dbReference type="InterPro" id="IPR052020">
    <property type="entry name" value="Cyclic_di-GMP/3'3'-cGAMP_PDE"/>
</dbReference>
<dbReference type="Proteomes" id="UP000427906">
    <property type="component" value="Chromosome"/>
</dbReference>
<evidence type="ECO:0000313" key="4">
    <source>
        <dbReference type="Proteomes" id="UP000427906"/>
    </source>
</evidence>